<evidence type="ECO:0000313" key="1">
    <source>
        <dbReference type="EMBL" id="TCO87120.1"/>
    </source>
</evidence>
<proteinExistence type="predicted"/>
<sequence>MKNVILFLILLASAMTSLYTADADCYEVPKRTSDTVFGAIQGKIESAMNNCFVLNSVSPLDSLSERLNRGGLRNNIVQYWKGYINYYKSVFYMKVGNRAESAKLIKEASLTLDSVADKTSEDYALLALMQSFSIQFVSGVEAGKLALMVKRNAEKAVEMDSTNVRGWYILGSHDYYTPAGLARESKVEYYLRKAISFASKSEDAYRPTWGKENAYELLIRYYIQNGKKEESKECLSALEKENPDCYFIREYKKKLDIQ</sequence>
<dbReference type="InterPro" id="IPR011990">
    <property type="entry name" value="TPR-like_helical_dom_sf"/>
</dbReference>
<dbReference type="AlphaFoldDB" id="A0A2R3MPA7"/>
<evidence type="ECO:0000313" key="2">
    <source>
        <dbReference type="Proteomes" id="UP000295600"/>
    </source>
</evidence>
<dbReference type="KEGG" id="bhf:C3V43_01815"/>
<reference evidence="1 2" key="1">
    <citation type="submission" date="2019-03" db="EMBL/GenBank/DDBJ databases">
        <title>Genomic Encyclopedia of Type Strains, Phase IV (KMG-IV): sequencing the most valuable type-strain genomes for metagenomic binning, comparative biology and taxonomic classification.</title>
        <authorList>
            <person name="Goeker M."/>
        </authorList>
    </citation>
    <scope>NUCLEOTIDE SEQUENCE [LARGE SCALE GENOMIC DNA]</scope>
    <source>
        <strain evidence="1 2">DSM 23917</strain>
    </source>
</reference>
<organism evidence="1 2">
    <name type="scientific">Prevotella heparinolytica</name>
    <dbReference type="NCBI Taxonomy" id="28113"/>
    <lineage>
        <taxon>Bacteria</taxon>
        <taxon>Pseudomonadati</taxon>
        <taxon>Bacteroidota</taxon>
        <taxon>Bacteroidia</taxon>
        <taxon>Bacteroidales</taxon>
        <taxon>Bacteroidaceae</taxon>
        <taxon>Bacteroides</taxon>
    </lineage>
</organism>
<dbReference type="Proteomes" id="UP000295600">
    <property type="component" value="Unassembled WGS sequence"/>
</dbReference>
<dbReference type="EMBL" id="SLXB01000035">
    <property type="protein sequence ID" value="TCO87120.1"/>
    <property type="molecule type" value="Genomic_DNA"/>
</dbReference>
<dbReference type="Gene3D" id="1.25.40.10">
    <property type="entry name" value="Tetratricopeptide repeat domain"/>
    <property type="match status" value="1"/>
</dbReference>
<accession>A0A2R3MPA7</accession>
<gene>
    <name evidence="1" type="ORF">EV202_13513</name>
</gene>
<comment type="caution">
    <text evidence="1">The sequence shown here is derived from an EMBL/GenBank/DDBJ whole genome shotgun (WGS) entry which is preliminary data.</text>
</comment>
<protein>
    <submittedName>
        <fullName evidence="1">Uncharacterized protein</fullName>
    </submittedName>
</protein>
<name>A0A2R3MPA7_9BACE</name>